<feature type="compositionally biased region" description="Low complexity" evidence="1">
    <location>
        <begin position="947"/>
        <end position="984"/>
    </location>
</feature>
<dbReference type="InterPro" id="IPR050767">
    <property type="entry name" value="Sel1_AlgK"/>
</dbReference>
<evidence type="ECO:0000256" key="1">
    <source>
        <dbReference type="SAM" id="MobiDB-lite"/>
    </source>
</evidence>
<dbReference type="Pfam" id="PF01471">
    <property type="entry name" value="PG_binding_1"/>
    <property type="match status" value="1"/>
</dbReference>
<feature type="region of interest" description="Disordered" evidence="1">
    <location>
        <begin position="1232"/>
        <end position="1258"/>
    </location>
</feature>
<feature type="compositionally biased region" description="Basic and acidic residues" evidence="1">
    <location>
        <begin position="88"/>
        <end position="109"/>
    </location>
</feature>
<dbReference type="SMART" id="SM00671">
    <property type="entry name" value="SEL1"/>
    <property type="match status" value="4"/>
</dbReference>
<feature type="compositionally biased region" description="Basic and acidic residues" evidence="1">
    <location>
        <begin position="147"/>
        <end position="160"/>
    </location>
</feature>
<feature type="domain" description="Peptidoglycan binding-like" evidence="2">
    <location>
        <begin position="1261"/>
        <end position="1315"/>
    </location>
</feature>
<proteinExistence type="predicted"/>
<name>A0A7X3LVK8_9HYPH</name>
<dbReference type="RefSeq" id="WP_160776168.1">
    <property type="nucleotide sequence ID" value="NZ_WUMV01000006.1"/>
</dbReference>
<feature type="compositionally biased region" description="Basic and acidic residues" evidence="1">
    <location>
        <begin position="712"/>
        <end position="729"/>
    </location>
</feature>
<feature type="region of interest" description="Disordered" evidence="1">
    <location>
        <begin position="816"/>
        <end position="848"/>
    </location>
</feature>
<sequence length="1320" mass="141544">MSRTVRYRDHGKGPNAPEPEAGYGGSFTDDWYVGDRRRDVADAGRKAERLTGSATANPGGYGRSAREELEDVAAALERLVPGLAGEGSGERGDGRRGKETRDTDARAGRIESVLRALDRLDRRVEDLSGRSEEDDAPPAARENPLPNEERPHNASRRAEAPRAAAHSRPVSPEVAPAHASAGERDDDIKPLLREISSKMDRMGGPQDEYLACMRREIESLREAIKTRDAEADASDTREFHRLASAVEGLKSDRGDNRLVYALRNEIADLRASLNRSNVEGLLKSLESGYAHLVERLDELSRSSVDPSLLDGIGQRLGEVENAFRLMPRAEQVETLDRHVHDIGRRLEGLAERSNGQDLEVLGEEVRGLRALVERMDVSELVTGIEDRLGEVTRRLDDVDGYLAEQRRFSERLTSMENRMPDAVAVDRLQERLEEITAMLAEDRSRQEPSKFDEVDARFDDIVDRLERIEHARAAKSYDAAFTLLEKRLAAIDGKIDALEMPEFRIDGEANAPAFDADALLRLEEGIQRLNERLDGEVSSDPKALGRIHEEIAGLRRAIVEDRPGEDLEARIRELAEAVGRGSATDDDEVLRHIEEKVSRLSSVIDEAEKRVSGMGQGGEGAAQVPDAIVEGLRGDLRRLLSAADETDQRSRQETGDIQRLLASINDRLATLEPAETFERGSQDAKTADPDADRPLEPGSGIPAARNLPRTTEVSRERKTPASPQEEARNRKADFIAAARRAAQAAAAEAAYEPRRTEPSDGGEEESGGRMGWLKGRLPAIGRKKAEPAAEADDGKDAGNTESRKKIRAEIAASMAALRADPEPAKETAAAPEAPAAEDKPAKAGGAPTPSRRRAILLAAAAVVIALGTLQVFRLVAPSGGEVAVSDVAEPVVATPTTATASEKAPIKTVSASVGEKADAPPRAASTRKPPAKSPPAAQESAVQSPQAETEVAIAQAPAAVEAPKTVPQAPEAPATAKPSAPASAGGENLAFAPPSGVANAFGSSVPAIPPGTIQQKPANITAGDAAKASPGSDELPETIGPITLRQAAENGDPKALFEVAVRYSEGKGVAPDLSKAVKYYERAAAGGLAPAQYRLGSLYEKGQGVEKNLETARLWYRRAADKGSAKATHNLAVLHAEGISGDPDFDVAADWFERAANFGVRDSQYNLGILYARGLGTEKNLIESYKWFALAAKQGDQEAAKKRDEVANILSKEEMAEASLAVDTWKPSPVDPAANEVASDPTWSAPAGNVSEASLTEDPAEMVRRAQKMLATLGFDPGAADGQMGPRTRAAVSAFQKEAGLPVTGEIDSTLLRTLLGRSI</sequence>
<feature type="region of interest" description="Disordered" evidence="1">
    <location>
        <begin position="41"/>
        <end position="109"/>
    </location>
</feature>
<accession>A0A7X3LVK8</accession>
<protein>
    <recommendedName>
        <fullName evidence="2">Peptidoglycan binding-like domain-containing protein</fullName>
    </recommendedName>
</protein>
<dbReference type="InterPro" id="IPR036366">
    <property type="entry name" value="PGBDSf"/>
</dbReference>
<organism evidence="3 4">
    <name type="scientific">Stappia sediminis</name>
    <dbReference type="NCBI Taxonomy" id="2692190"/>
    <lineage>
        <taxon>Bacteria</taxon>
        <taxon>Pseudomonadati</taxon>
        <taxon>Pseudomonadota</taxon>
        <taxon>Alphaproteobacteria</taxon>
        <taxon>Hyphomicrobiales</taxon>
        <taxon>Stappiaceae</taxon>
        <taxon>Stappia</taxon>
    </lineage>
</organism>
<dbReference type="PANTHER" id="PTHR11102">
    <property type="entry name" value="SEL-1-LIKE PROTEIN"/>
    <property type="match status" value="1"/>
</dbReference>
<feature type="region of interest" description="Disordered" evidence="1">
    <location>
        <begin position="1"/>
        <end position="29"/>
    </location>
</feature>
<dbReference type="InterPro" id="IPR006597">
    <property type="entry name" value="Sel1-like"/>
</dbReference>
<gene>
    <name evidence="3" type="ORF">GR183_13535</name>
</gene>
<dbReference type="InterPro" id="IPR011990">
    <property type="entry name" value="TPR-like_helical_dom_sf"/>
</dbReference>
<dbReference type="InterPro" id="IPR002477">
    <property type="entry name" value="Peptidoglycan-bd-like"/>
</dbReference>
<dbReference type="Pfam" id="PF08238">
    <property type="entry name" value="Sel1"/>
    <property type="match status" value="4"/>
</dbReference>
<keyword evidence="4" id="KW-1185">Reference proteome</keyword>
<feature type="compositionally biased region" description="Basic and acidic residues" evidence="1">
    <location>
        <begin position="676"/>
        <end position="695"/>
    </location>
</feature>
<dbReference type="InterPro" id="IPR036365">
    <property type="entry name" value="PGBD-like_sf"/>
</dbReference>
<feature type="compositionally biased region" description="Basic and acidic residues" evidence="1">
    <location>
        <begin position="783"/>
        <end position="803"/>
    </location>
</feature>
<reference evidence="3 4" key="1">
    <citation type="submission" date="2019-12" db="EMBL/GenBank/DDBJ databases">
        <authorList>
            <person name="Li M."/>
        </authorList>
    </citation>
    <scope>NUCLEOTIDE SEQUENCE [LARGE SCALE GENOMIC DNA]</scope>
    <source>
        <strain evidence="3 4">GBMRC 2046</strain>
    </source>
</reference>
<dbReference type="EMBL" id="WUMV01000006">
    <property type="protein sequence ID" value="MXN65930.1"/>
    <property type="molecule type" value="Genomic_DNA"/>
</dbReference>
<evidence type="ECO:0000313" key="3">
    <source>
        <dbReference type="EMBL" id="MXN65930.1"/>
    </source>
</evidence>
<comment type="caution">
    <text evidence="3">The sequence shown here is derived from an EMBL/GenBank/DDBJ whole genome shotgun (WGS) entry which is preliminary data.</text>
</comment>
<evidence type="ECO:0000259" key="2">
    <source>
        <dbReference type="Pfam" id="PF01471"/>
    </source>
</evidence>
<dbReference type="Gene3D" id="1.25.40.10">
    <property type="entry name" value="Tetratricopeptide repeat domain"/>
    <property type="match status" value="1"/>
</dbReference>
<dbReference type="SUPFAM" id="SSF81901">
    <property type="entry name" value="HCP-like"/>
    <property type="match status" value="1"/>
</dbReference>
<feature type="region of interest" description="Disordered" evidence="1">
    <location>
        <begin position="125"/>
        <end position="188"/>
    </location>
</feature>
<evidence type="ECO:0000313" key="4">
    <source>
        <dbReference type="Proteomes" id="UP000433101"/>
    </source>
</evidence>
<dbReference type="PANTHER" id="PTHR11102:SF160">
    <property type="entry name" value="ERAD-ASSOCIATED E3 UBIQUITIN-PROTEIN LIGASE COMPONENT HRD3"/>
    <property type="match status" value="1"/>
</dbReference>
<dbReference type="SUPFAM" id="SSF47090">
    <property type="entry name" value="PGBD-like"/>
    <property type="match status" value="1"/>
</dbReference>
<feature type="region of interest" description="Disordered" evidence="1">
    <location>
        <begin position="671"/>
        <end position="729"/>
    </location>
</feature>
<feature type="compositionally biased region" description="Basic and acidic residues" evidence="1">
    <location>
        <begin position="1"/>
        <end position="12"/>
    </location>
</feature>
<feature type="region of interest" description="Disordered" evidence="1">
    <location>
        <begin position="745"/>
        <end position="803"/>
    </location>
</feature>
<feature type="region of interest" description="Disordered" evidence="1">
    <location>
        <begin position="896"/>
        <end position="988"/>
    </location>
</feature>
<dbReference type="Gene3D" id="1.10.101.10">
    <property type="entry name" value="PGBD-like superfamily/PGBD"/>
    <property type="match status" value="1"/>
</dbReference>
<dbReference type="Proteomes" id="UP000433101">
    <property type="component" value="Unassembled WGS sequence"/>
</dbReference>